<dbReference type="GO" id="GO:0016616">
    <property type="term" value="F:oxidoreductase activity, acting on the CH-OH group of donors, NAD or NADP as acceptor"/>
    <property type="evidence" value="ECO:0007669"/>
    <property type="project" value="TreeGrafter"/>
</dbReference>
<dbReference type="InterPro" id="IPR036291">
    <property type="entry name" value="NAD(P)-bd_dom_sf"/>
</dbReference>
<dbReference type="PANTHER" id="PTHR45458">
    <property type="entry name" value="SHORT-CHAIN DEHYDROGENASE/REDUCTASE SDR"/>
    <property type="match status" value="1"/>
</dbReference>
<evidence type="ECO:0000313" key="2">
    <source>
        <dbReference type="Proteomes" id="UP001142610"/>
    </source>
</evidence>
<dbReference type="Pfam" id="PF00106">
    <property type="entry name" value="adh_short"/>
    <property type="match status" value="1"/>
</dbReference>
<reference evidence="1" key="1">
    <citation type="submission" date="2022-07" db="EMBL/GenBank/DDBJ databases">
        <title>Parvularcula maris sp. nov., an algicidal bacterium isolated from seawater.</title>
        <authorList>
            <person name="Li F."/>
        </authorList>
    </citation>
    <scope>NUCLEOTIDE SEQUENCE</scope>
    <source>
        <strain evidence="1">BGMRC 0090</strain>
    </source>
</reference>
<protein>
    <submittedName>
        <fullName evidence="1">SDR family oxidoreductase</fullName>
    </submittedName>
</protein>
<dbReference type="AlphaFoldDB" id="A0A9X2L6I2"/>
<dbReference type="CDD" id="cd05325">
    <property type="entry name" value="carb_red_sniffer_like_SDR_c"/>
    <property type="match status" value="1"/>
</dbReference>
<accession>A0A9X2L6I2</accession>
<dbReference type="Proteomes" id="UP001142610">
    <property type="component" value="Unassembled WGS sequence"/>
</dbReference>
<dbReference type="PRINTS" id="PR00081">
    <property type="entry name" value="GDHRDH"/>
</dbReference>
<dbReference type="Gene3D" id="3.40.50.720">
    <property type="entry name" value="NAD(P)-binding Rossmann-like Domain"/>
    <property type="match status" value="1"/>
</dbReference>
<dbReference type="EMBL" id="JANIBC010000001">
    <property type="protein sequence ID" value="MCQ8183883.1"/>
    <property type="molecule type" value="Genomic_DNA"/>
</dbReference>
<dbReference type="InterPro" id="IPR002347">
    <property type="entry name" value="SDR_fam"/>
</dbReference>
<dbReference type="PANTHER" id="PTHR45458:SF1">
    <property type="entry name" value="SHORT CHAIN DEHYDROGENASE"/>
    <property type="match status" value="1"/>
</dbReference>
<organism evidence="1 2">
    <name type="scientific">Parvularcula maris</name>
    <dbReference type="NCBI Taxonomy" id="2965077"/>
    <lineage>
        <taxon>Bacteria</taxon>
        <taxon>Pseudomonadati</taxon>
        <taxon>Pseudomonadota</taxon>
        <taxon>Alphaproteobacteria</taxon>
        <taxon>Parvularculales</taxon>
        <taxon>Parvularculaceae</taxon>
        <taxon>Parvularcula</taxon>
    </lineage>
</organism>
<dbReference type="InterPro" id="IPR052184">
    <property type="entry name" value="SDR_enzymes"/>
</dbReference>
<gene>
    <name evidence="1" type="ORF">NOG11_00635</name>
</gene>
<sequence>MTTVLITGANRGIGLELTRHYAGEGATVHACCRTPSEARELSGIAGSVHIHQLDTTDHGRLGELAKEISEPIDIVIANAGIYGLPDEDQSFEKVSAENLSRTLEVNLTGTVETLRAFLPHARRSEGKKLVAITSKMGSIADASQGAVAYRVSKTALNMAMTCAAAELKGEGIAVGTLHPGWVRTDMGGPNGNISPEESAKGLAKVIEGLKPSDKATFTSFSGEDLPW</sequence>
<evidence type="ECO:0000313" key="1">
    <source>
        <dbReference type="EMBL" id="MCQ8183883.1"/>
    </source>
</evidence>
<proteinExistence type="predicted"/>
<name>A0A9X2L6I2_9PROT</name>
<dbReference type="RefSeq" id="WP_256617687.1">
    <property type="nucleotide sequence ID" value="NZ_JANIBC010000001.1"/>
</dbReference>
<keyword evidence="2" id="KW-1185">Reference proteome</keyword>
<comment type="caution">
    <text evidence="1">The sequence shown here is derived from an EMBL/GenBank/DDBJ whole genome shotgun (WGS) entry which is preliminary data.</text>
</comment>
<dbReference type="SUPFAM" id="SSF51735">
    <property type="entry name" value="NAD(P)-binding Rossmann-fold domains"/>
    <property type="match status" value="1"/>
</dbReference>